<dbReference type="InterPro" id="IPR015424">
    <property type="entry name" value="PyrdxlP-dep_Trfase"/>
</dbReference>
<evidence type="ECO:0000256" key="2">
    <source>
        <dbReference type="ARBA" id="ARBA00007441"/>
    </source>
</evidence>
<dbReference type="RefSeq" id="WP_073302100.1">
    <property type="nucleotide sequence ID" value="NZ_FRAW01000002.1"/>
</dbReference>
<organism evidence="8 9">
    <name type="scientific">Fibrobacter intestinalis</name>
    <dbReference type="NCBI Taxonomy" id="28122"/>
    <lineage>
        <taxon>Bacteria</taxon>
        <taxon>Pseudomonadati</taxon>
        <taxon>Fibrobacterota</taxon>
        <taxon>Fibrobacteria</taxon>
        <taxon>Fibrobacterales</taxon>
        <taxon>Fibrobacteraceae</taxon>
        <taxon>Fibrobacter</taxon>
    </lineage>
</organism>
<dbReference type="Proteomes" id="UP000184275">
    <property type="component" value="Unassembled WGS sequence"/>
</dbReference>
<feature type="domain" description="Aminotransferase class I/classII large" evidence="7">
    <location>
        <begin position="65"/>
        <end position="374"/>
    </location>
</feature>
<keyword evidence="4" id="KW-0808">Transferase</keyword>
<evidence type="ECO:0000313" key="9">
    <source>
        <dbReference type="Proteomes" id="UP000184275"/>
    </source>
</evidence>
<reference evidence="9" key="1">
    <citation type="submission" date="2016-11" db="EMBL/GenBank/DDBJ databases">
        <authorList>
            <person name="Varghese N."/>
            <person name="Submissions S."/>
        </authorList>
    </citation>
    <scope>NUCLEOTIDE SEQUENCE [LARGE SCALE GENOMIC DNA]</scope>
    <source>
        <strain evidence="9">UWOS</strain>
    </source>
</reference>
<dbReference type="PANTHER" id="PTHR43488">
    <property type="entry name" value="GLUTAMATE-PYRUVATE AMINOTRANSFERASE ALAA"/>
    <property type="match status" value="1"/>
</dbReference>
<name>A0A1M6QGG0_9BACT</name>
<gene>
    <name evidence="8" type="ORF">SAMN05720469_10291</name>
</gene>
<dbReference type="Gene3D" id="3.40.640.10">
    <property type="entry name" value="Type I PLP-dependent aspartate aminotransferase-like (Major domain)"/>
    <property type="match status" value="1"/>
</dbReference>
<evidence type="ECO:0000256" key="6">
    <source>
        <dbReference type="ARBA" id="ARBA00026106"/>
    </source>
</evidence>
<evidence type="ECO:0000313" key="8">
    <source>
        <dbReference type="EMBL" id="SHK19329.1"/>
    </source>
</evidence>
<dbReference type="InterPro" id="IPR004839">
    <property type="entry name" value="Aminotransferase_I/II_large"/>
</dbReference>
<accession>A0A1M6QGG0</accession>
<evidence type="ECO:0000256" key="1">
    <source>
        <dbReference type="ARBA" id="ARBA00001933"/>
    </source>
</evidence>
<evidence type="ECO:0000256" key="5">
    <source>
        <dbReference type="ARBA" id="ARBA00022898"/>
    </source>
</evidence>
<dbReference type="EC" id="2.6.1.2" evidence="6"/>
<dbReference type="CDD" id="cd00609">
    <property type="entry name" value="AAT_like"/>
    <property type="match status" value="1"/>
</dbReference>
<comment type="cofactor">
    <cofactor evidence="1">
        <name>pyridoxal 5'-phosphate</name>
        <dbReference type="ChEBI" id="CHEBI:597326"/>
    </cofactor>
</comment>
<dbReference type="SUPFAM" id="SSF53383">
    <property type="entry name" value="PLP-dependent transferases"/>
    <property type="match status" value="1"/>
</dbReference>
<sequence length="386" mass="42816">MKLSFSSRLPEDLSDSPFFLQLSALKRKVGTWTDLTVSTPLSAGIPFDLDSVLSAASGNFSVWNPDSSGWLQTREAVARYFAERGGSFDVEHIQLTASTSEAYSILFKTLCNPGDAILTPVPGYPLLDSLAALEFLKTFPYFLTCADGKWRLDSGSLCAFPPQTKILLIVSPNNPTGHVFSKEEWNAAVEMASRENWAIVVDEVFGDFIYDGTERPWNWDSKDVPVFFLGGLSKSVGSPQLKLGWMAYRPGRLSARLKEAVEYVADAYLSVSSPAFALATPMLSHSLEYKAKIQKRICDNLSVLRSVFGQVEVVPNVQGGWYAALHFDGEEDDVLTLRLFRKHGILVQPGFLFDFPEDGWIVVSLLTETSAFEQALRKIAQETRAR</sequence>
<dbReference type="GO" id="GO:0030170">
    <property type="term" value="F:pyridoxal phosphate binding"/>
    <property type="evidence" value="ECO:0007669"/>
    <property type="project" value="InterPro"/>
</dbReference>
<protein>
    <recommendedName>
        <fullName evidence="6">alanine transaminase</fullName>
        <ecNumber evidence="6">2.6.1.2</ecNumber>
    </recommendedName>
</protein>
<evidence type="ECO:0000259" key="7">
    <source>
        <dbReference type="Pfam" id="PF00155"/>
    </source>
</evidence>
<evidence type="ECO:0000256" key="4">
    <source>
        <dbReference type="ARBA" id="ARBA00022679"/>
    </source>
</evidence>
<comment type="similarity">
    <text evidence="2">Belongs to the class-I pyridoxal-phosphate-dependent aminotransferase family.</text>
</comment>
<keyword evidence="3" id="KW-0032">Aminotransferase</keyword>
<proteinExistence type="inferred from homology"/>
<evidence type="ECO:0000256" key="3">
    <source>
        <dbReference type="ARBA" id="ARBA00022576"/>
    </source>
</evidence>
<dbReference type="GO" id="GO:0004021">
    <property type="term" value="F:L-alanine:2-oxoglutarate aminotransferase activity"/>
    <property type="evidence" value="ECO:0007669"/>
    <property type="project" value="UniProtKB-EC"/>
</dbReference>
<dbReference type="InterPro" id="IPR015421">
    <property type="entry name" value="PyrdxlP-dep_Trfase_major"/>
</dbReference>
<dbReference type="EMBL" id="FRAW01000002">
    <property type="protein sequence ID" value="SHK19329.1"/>
    <property type="molecule type" value="Genomic_DNA"/>
</dbReference>
<dbReference type="Pfam" id="PF00155">
    <property type="entry name" value="Aminotran_1_2"/>
    <property type="match status" value="1"/>
</dbReference>
<dbReference type="InterPro" id="IPR051926">
    <property type="entry name" value="Ala_Aminotransferase"/>
</dbReference>
<dbReference type="PANTHER" id="PTHR43488:SF2">
    <property type="entry name" value="GLUTAMATE-PYRUVATE AMINOTRANSFERASE ALAA"/>
    <property type="match status" value="1"/>
</dbReference>
<dbReference type="AlphaFoldDB" id="A0A1M6QGG0"/>
<keyword evidence="9" id="KW-1185">Reference proteome</keyword>
<keyword evidence="5" id="KW-0663">Pyridoxal phosphate</keyword>